<accession>A0ABU3GKX0</accession>
<dbReference type="Pfam" id="PF00857">
    <property type="entry name" value="Isochorismatase"/>
    <property type="match status" value="1"/>
</dbReference>
<dbReference type="InterPro" id="IPR052347">
    <property type="entry name" value="Isochorismatase_Nicotinamidase"/>
</dbReference>
<protein>
    <recommendedName>
        <fullName evidence="6">nicotinamidase</fullName>
        <ecNumber evidence="6">3.5.1.19</ecNumber>
    </recommendedName>
    <alternativeName>
        <fullName evidence="7">Nicotinamide deamidase</fullName>
    </alternativeName>
</protein>
<evidence type="ECO:0000313" key="9">
    <source>
        <dbReference type="EMBL" id="MDT3330194.1"/>
    </source>
</evidence>
<evidence type="ECO:0000313" key="10">
    <source>
        <dbReference type="Proteomes" id="UP001262835"/>
    </source>
</evidence>
<gene>
    <name evidence="9" type="ORF">Q9S78_05895</name>
</gene>
<keyword evidence="3" id="KW-0479">Metal-binding</keyword>
<evidence type="ECO:0000256" key="2">
    <source>
        <dbReference type="ARBA" id="ARBA00022642"/>
    </source>
</evidence>
<comment type="caution">
    <text evidence="9">The sequence shown here is derived from an EMBL/GenBank/DDBJ whole genome shotgun (WGS) entry which is preliminary data.</text>
</comment>
<sequence length="205" mass="21008">MTRALFIVDVQNDFTEGGALGVDGGDAVAAAITAHLARHAEEYDVIVASRDWHDGDGDNGGHFSTSPDYIDSWPVHCVAGTPGADYDPGLDTSAVTHHVKKGQGIPAYSLFEGVTDAGETVDDILTAHGVVEVDVAGIATDHCVRASALDAIAHGRRVRILTDLIAGVAPAPSQAALAELAHAGAELVATGDGDRPAADVGEGER</sequence>
<proteinExistence type="inferred from homology"/>
<keyword evidence="2" id="KW-0662">Pyridine nucleotide biosynthesis</keyword>
<evidence type="ECO:0000259" key="8">
    <source>
        <dbReference type="Pfam" id="PF00857"/>
    </source>
</evidence>
<dbReference type="EC" id="3.5.1.19" evidence="6"/>
<evidence type="ECO:0000256" key="7">
    <source>
        <dbReference type="ARBA" id="ARBA00043224"/>
    </source>
</evidence>
<dbReference type="InterPro" id="IPR000868">
    <property type="entry name" value="Isochorismatase-like_dom"/>
</dbReference>
<dbReference type="RefSeq" id="WP_311869433.1">
    <property type="nucleotide sequence ID" value="NZ_JAUZVT010000001.1"/>
</dbReference>
<dbReference type="InterPro" id="IPR036380">
    <property type="entry name" value="Isochorismatase-like_sf"/>
</dbReference>
<comment type="pathway">
    <text evidence="5">Cofactor biosynthesis; nicotinate biosynthesis; nicotinate from nicotinamide: step 1/1.</text>
</comment>
<dbReference type="Proteomes" id="UP001262835">
    <property type="component" value="Unassembled WGS sequence"/>
</dbReference>
<dbReference type="PANTHER" id="PTHR11080:SF2">
    <property type="entry name" value="LD05707P"/>
    <property type="match status" value="1"/>
</dbReference>
<evidence type="ECO:0000256" key="5">
    <source>
        <dbReference type="ARBA" id="ARBA00037900"/>
    </source>
</evidence>
<name>A0ABU3GKX0_9MICO</name>
<reference evidence="9 10" key="1">
    <citation type="submission" date="2023-08" db="EMBL/GenBank/DDBJ databases">
        <title>Microbacterium aquilitoris sp. nov. and Microbacterium gwkjibeachense sp. nov., isolated from beach.</title>
        <authorList>
            <person name="Lee S.D."/>
            <person name="Yang H."/>
            <person name="Kim I."/>
        </authorList>
    </citation>
    <scope>NUCLEOTIDE SEQUENCE [LARGE SCALE GENOMIC DNA]</scope>
    <source>
        <strain evidence="9 10">KSW-18</strain>
    </source>
</reference>
<dbReference type="EMBL" id="JAUZVT010000001">
    <property type="protein sequence ID" value="MDT3330194.1"/>
    <property type="molecule type" value="Genomic_DNA"/>
</dbReference>
<keyword evidence="4" id="KW-0378">Hydrolase</keyword>
<evidence type="ECO:0000256" key="4">
    <source>
        <dbReference type="ARBA" id="ARBA00022801"/>
    </source>
</evidence>
<organism evidence="9 10">
    <name type="scientific">Microbacterium aquilitoris</name>
    <dbReference type="NCBI Taxonomy" id="3067307"/>
    <lineage>
        <taxon>Bacteria</taxon>
        <taxon>Bacillati</taxon>
        <taxon>Actinomycetota</taxon>
        <taxon>Actinomycetes</taxon>
        <taxon>Micrococcales</taxon>
        <taxon>Microbacteriaceae</taxon>
        <taxon>Microbacterium</taxon>
    </lineage>
</organism>
<comment type="similarity">
    <text evidence="1">Belongs to the isochorismatase family.</text>
</comment>
<dbReference type="PANTHER" id="PTHR11080">
    <property type="entry name" value="PYRAZINAMIDASE/NICOTINAMIDASE"/>
    <property type="match status" value="1"/>
</dbReference>
<dbReference type="SUPFAM" id="SSF52499">
    <property type="entry name" value="Isochorismatase-like hydrolases"/>
    <property type="match status" value="1"/>
</dbReference>
<evidence type="ECO:0000256" key="1">
    <source>
        <dbReference type="ARBA" id="ARBA00006336"/>
    </source>
</evidence>
<feature type="domain" description="Isochorismatase-like" evidence="8">
    <location>
        <begin position="4"/>
        <end position="190"/>
    </location>
</feature>
<evidence type="ECO:0000256" key="3">
    <source>
        <dbReference type="ARBA" id="ARBA00022723"/>
    </source>
</evidence>
<keyword evidence="10" id="KW-1185">Reference proteome</keyword>
<evidence type="ECO:0000256" key="6">
    <source>
        <dbReference type="ARBA" id="ARBA00039017"/>
    </source>
</evidence>
<dbReference type="Gene3D" id="3.40.50.850">
    <property type="entry name" value="Isochorismatase-like"/>
    <property type="match status" value="1"/>
</dbReference>